<dbReference type="GeneID" id="93725812"/>
<organism evidence="4 5">
    <name type="scientific">Staphylococcus condimenti</name>
    <dbReference type="NCBI Taxonomy" id="70255"/>
    <lineage>
        <taxon>Bacteria</taxon>
        <taxon>Bacillati</taxon>
        <taxon>Bacillota</taxon>
        <taxon>Bacilli</taxon>
        <taxon>Bacillales</taxon>
        <taxon>Staphylococcaceae</taxon>
        <taxon>Staphylococcus</taxon>
    </lineage>
</organism>
<evidence type="ECO:0000256" key="2">
    <source>
        <dbReference type="ARBA" id="ARBA00023239"/>
    </source>
</evidence>
<proteinExistence type="predicted"/>
<name>A0A143PF51_9STAP</name>
<sequence length="240" mass="27881">MSQTIIVMHGMRRGKQNQLLMEELEHVGKQVDGEFDVAFIESDELSLPQIIRKHLSEGEHYFTIVPLLLFSGRHYLEDIPAIMKEMQLMFPGSIHYQIRQPLCYHPALTNWIQKRIDAWKYQNNLNSAIVLIGHGSPFLTEPDDELNMLKAKCRTERPVYTMMFYGDLQFEKLLPEMKDNFEHILVIPVFFYDGFLVNKIKKKINAIQGDSDITVAPALNFEPELDEMLAARLNEVKEIS</sequence>
<dbReference type="KEGG" id="scv:A4G25_10645"/>
<dbReference type="AlphaFoldDB" id="A0A143PF51"/>
<reference evidence="3 6" key="2">
    <citation type="submission" date="2021-01" db="EMBL/GenBank/DDBJ databases">
        <title>FDA dAtabase for Regulatory Grade micrObial Sequences (FDA-ARGOS): Supporting development and validation of Infectious Disease Dx tests.</title>
        <authorList>
            <person name="Sproer C."/>
            <person name="Gronow S."/>
            <person name="Severitt S."/>
            <person name="Schroder I."/>
            <person name="Tallon L."/>
            <person name="Sadzewicz L."/>
            <person name="Zhao X."/>
            <person name="Boylan J."/>
            <person name="Ott S."/>
            <person name="Bowen H."/>
            <person name="Vavikolanu K."/>
            <person name="Mehta A."/>
            <person name="Aluvathingal J."/>
            <person name="Nadendla S."/>
            <person name="Lowell S."/>
            <person name="Myers T."/>
            <person name="Yan Y."/>
            <person name="Sichtig H."/>
        </authorList>
    </citation>
    <scope>NUCLEOTIDE SEQUENCE [LARGE SCALE GENOMIC DNA]</scope>
    <source>
        <strain evidence="3 6">FDAARGOS_1148</strain>
    </source>
</reference>
<dbReference type="InterPro" id="IPR050963">
    <property type="entry name" value="Sirohydro_Cobaltochel/CbiX"/>
</dbReference>
<dbReference type="GO" id="GO:0016829">
    <property type="term" value="F:lyase activity"/>
    <property type="evidence" value="ECO:0007669"/>
    <property type="project" value="UniProtKB-KW"/>
</dbReference>
<evidence type="ECO:0000313" key="6">
    <source>
        <dbReference type="Proteomes" id="UP000595942"/>
    </source>
</evidence>
<dbReference type="PANTHER" id="PTHR33542">
    <property type="entry name" value="SIROHYDROCHLORIN FERROCHELATASE, CHLOROPLASTIC"/>
    <property type="match status" value="1"/>
</dbReference>
<dbReference type="InterPro" id="IPR002762">
    <property type="entry name" value="CbiX-like"/>
</dbReference>
<dbReference type="EMBL" id="RQTE01000001">
    <property type="protein sequence ID" value="RZI05014.1"/>
    <property type="molecule type" value="Genomic_DNA"/>
</dbReference>
<dbReference type="Proteomes" id="UP000595942">
    <property type="component" value="Chromosome"/>
</dbReference>
<dbReference type="Proteomes" id="UP000293854">
    <property type="component" value="Unassembled WGS sequence"/>
</dbReference>
<gene>
    <name evidence="4" type="ORF">EIG99_00060</name>
    <name evidence="3" type="ORF">I6J05_07830</name>
</gene>
<dbReference type="OrthoDB" id="9797895at2"/>
<evidence type="ECO:0000313" key="4">
    <source>
        <dbReference type="EMBL" id="RZI05014.1"/>
    </source>
</evidence>
<dbReference type="Gene3D" id="3.40.50.1400">
    <property type="match status" value="2"/>
</dbReference>
<dbReference type="GO" id="GO:0046872">
    <property type="term" value="F:metal ion binding"/>
    <property type="evidence" value="ECO:0007669"/>
    <property type="project" value="UniProtKB-KW"/>
</dbReference>
<reference evidence="4 5" key="1">
    <citation type="submission" date="2018-11" db="EMBL/GenBank/DDBJ databases">
        <title>Genomic profiling of Staphylococcus species from a Poultry farm system in KwaZulu-Natal, South Africa.</title>
        <authorList>
            <person name="Amoako D.G."/>
            <person name="Somboro A.M."/>
            <person name="Abia A.L.K."/>
            <person name="Bester L.A."/>
            <person name="Essack S.Y."/>
        </authorList>
    </citation>
    <scope>NUCLEOTIDE SEQUENCE [LARGE SCALE GENOMIC DNA]</scope>
    <source>
        <strain evidence="4 5">SA11</strain>
    </source>
</reference>
<dbReference type="PANTHER" id="PTHR33542:SF3">
    <property type="entry name" value="SIROHYDROCHLORIN FERROCHELATASE, CHLOROPLASTIC"/>
    <property type="match status" value="1"/>
</dbReference>
<dbReference type="EMBL" id="CP068073">
    <property type="protein sequence ID" value="QQS81835.1"/>
    <property type="molecule type" value="Genomic_DNA"/>
</dbReference>
<evidence type="ECO:0000256" key="1">
    <source>
        <dbReference type="ARBA" id="ARBA00022723"/>
    </source>
</evidence>
<keyword evidence="6" id="KW-1185">Reference proteome</keyword>
<evidence type="ECO:0000313" key="3">
    <source>
        <dbReference type="EMBL" id="QQS81835.1"/>
    </source>
</evidence>
<accession>A0A143PF51</accession>
<evidence type="ECO:0000313" key="5">
    <source>
        <dbReference type="Proteomes" id="UP000293854"/>
    </source>
</evidence>
<dbReference type="SUPFAM" id="SSF53800">
    <property type="entry name" value="Chelatase"/>
    <property type="match status" value="1"/>
</dbReference>
<dbReference type="RefSeq" id="WP_047131538.1">
    <property type="nucleotide sequence ID" value="NZ_CP015114.1"/>
</dbReference>
<keyword evidence="2" id="KW-0456">Lyase</keyword>
<protein>
    <submittedName>
        <fullName evidence="4">NirR protein</fullName>
    </submittedName>
</protein>
<dbReference type="Pfam" id="PF01903">
    <property type="entry name" value="CbiX"/>
    <property type="match status" value="2"/>
</dbReference>
<dbReference type="CDD" id="cd03416">
    <property type="entry name" value="CbiX_SirB_N"/>
    <property type="match status" value="1"/>
</dbReference>
<keyword evidence="1" id="KW-0479">Metal-binding</keyword>